<evidence type="ECO:0000256" key="2">
    <source>
        <dbReference type="ARBA" id="ARBA00023172"/>
    </source>
</evidence>
<dbReference type="GO" id="GO:0003677">
    <property type="term" value="F:DNA binding"/>
    <property type="evidence" value="ECO:0007669"/>
    <property type="project" value="UniProtKB-KW"/>
</dbReference>
<dbReference type="NCBIfam" id="NF001399">
    <property type="entry name" value="PRK00283.1"/>
    <property type="match status" value="1"/>
</dbReference>
<dbReference type="PANTHER" id="PTHR30349:SF81">
    <property type="entry name" value="TYROSINE RECOMBINASE XERC"/>
    <property type="match status" value="1"/>
</dbReference>
<dbReference type="Gene3D" id="1.10.443.10">
    <property type="entry name" value="Intergrase catalytic core"/>
    <property type="match status" value="1"/>
</dbReference>
<feature type="non-terminal residue" evidence="5">
    <location>
        <position position="1"/>
    </location>
</feature>
<dbReference type="PROSITE" id="PS51898">
    <property type="entry name" value="TYR_RECOMBINASE"/>
    <property type="match status" value="1"/>
</dbReference>
<dbReference type="Gene3D" id="1.10.150.130">
    <property type="match status" value="1"/>
</dbReference>
<dbReference type="CDD" id="cd00798">
    <property type="entry name" value="INT_XerDC_C"/>
    <property type="match status" value="1"/>
</dbReference>
<dbReference type="EMBL" id="LAZR01049846">
    <property type="protein sequence ID" value="KKK88687.1"/>
    <property type="molecule type" value="Genomic_DNA"/>
</dbReference>
<name>A0A0F8Z4H2_9ZZZZ</name>
<dbReference type="InterPro" id="IPR002104">
    <property type="entry name" value="Integrase_catalytic"/>
</dbReference>
<dbReference type="InterPro" id="IPR044068">
    <property type="entry name" value="CB"/>
</dbReference>
<evidence type="ECO:0000259" key="4">
    <source>
        <dbReference type="PROSITE" id="PS51900"/>
    </source>
</evidence>
<protein>
    <recommendedName>
        <fullName evidence="6">Tyrosine recombinase XerD</fullName>
    </recommendedName>
</protein>
<proteinExistence type="inferred from homology"/>
<dbReference type="PANTHER" id="PTHR30349">
    <property type="entry name" value="PHAGE INTEGRASE-RELATED"/>
    <property type="match status" value="1"/>
</dbReference>
<keyword evidence="1" id="KW-0238">DNA-binding</keyword>
<keyword evidence="2" id="KW-0233">DNA recombination</keyword>
<evidence type="ECO:0008006" key="6">
    <source>
        <dbReference type="Google" id="ProtNLM"/>
    </source>
</evidence>
<sequence length="309" mass="35017">NYAPTTVARKVAAIRSLFSFMVAEGILKSNPIQGVPSPRIGKALPKPISISQVRRLLEQPAKLSTPEARRDRAMLELLYASGMRVSELMSLNLDDVDLEGGYVRCLGKGGKERVIPIHDQAALVVKDYIEKSRPRLAPADDEKALFLNRLGDRLTRQGFWQILKGHAKAANLEVEITPHTLRHSFATHMLNGGADLRSVQELLGHANISTTQVYTHLTTRRLKEVYENAHPREQHPSPEHTCPEHCRGSRRDAIRKKLSNFFEYFQSFHIIFQSFHTTFQTFSNVSILPILPKLHRLTHLTPFLTQKQP</sequence>
<dbReference type="PROSITE" id="PS51900">
    <property type="entry name" value="CB"/>
    <property type="match status" value="1"/>
</dbReference>
<dbReference type="SUPFAM" id="SSF56349">
    <property type="entry name" value="DNA breaking-rejoining enzymes"/>
    <property type="match status" value="1"/>
</dbReference>
<organism evidence="5">
    <name type="scientific">marine sediment metagenome</name>
    <dbReference type="NCBI Taxonomy" id="412755"/>
    <lineage>
        <taxon>unclassified sequences</taxon>
        <taxon>metagenomes</taxon>
        <taxon>ecological metagenomes</taxon>
    </lineage>
</organism>
<evidence type="ECO:0000313" key="5">
    <source>
        <dbReference type="EMBL" id="KKK88687.1"/>
    </source>
</evidence>
<feature type="domain" description="Core-binding (CB)" evidence="4">
    <location>
        <begin position="1"/>
        <end position="22"/>
    </location>
</feature>
<dbReference type="HAMAP" id="MF_01808">
    <property type="entry name" value="Recomb_XerC_XerD"/>
    <property type="match status" value="1"/>
</dbReference>
<evidence type="ECO:0000256" key="1">
    <source>
        <dbReference type="ARBA" id="ARBA00023125"/>
    </source>
</evidence>
<dbReference type="GO" id="GO:0015074">
    <property type="term" value="P:DNA integration"/>
    <property type="evidence" value="ECO:0007669"/>
    <property type="project" value="InterPro"/>
</dbReference>
<dbReference type="InterPro" id="IPR010998">
    <property type="entry name" value="Integrase_recombinase_N"/>
</dbReference>
<dbReference type="InterPro" id="IPR013762">
    <property type="entry name" value="Integrase-like_cat_sf"/>
</dbReference>
<dbReference type="InterPro" id="IPR050090">
    <property type="entry name" value="Tyrosine_recombinase_XerCD"/>
</dbReference>
<dbReference type="GO" id="GO:0006310">
    <property type="term" value="P:DNA recombination"/>
    <property type="evidence" value="ECO:0007669"/>
    <property type="project" value="UniProtKB-KW"/>
</dbReference>
<gene>
    <name evidence="5" type="ORF">LCGC14_2740650</name>
</gene>
<dbReference type="InterPro" id="IPR011010">
    <property type="entry name" value="DNA_brk_join_enz"/>
</dbReference>
<accession>A0A0F8Z4H2</accession>
<dbReference type="AlphaFoldDB" id="A0A0F8Z4H2"/>
<reference evidence="5" key="1">
    <citation type="journal article" date="2015" name="Nature">
        <title>Complex archaea that bridge the gap between prokaryotes and eukaryotes.</title>
        <authorList>
            <person name="Spang A."/>
            <person name="Saw J.H."/>
            <person name="Jorgensen S.L."/>
            <person name="Zaremba-Niedzwiedzka K."/>
            <person name="Martijn J."/>
            <person name="Lind A.E."/>
            <person name="van Eijk R."/>
            <person name="Schleper C."/>
            <person name="Guy L."/>
            <person name="Ettema T.J."/>
        </authorList>
    </citation>
    <scope>NUCLEOTIDE SEQUENCE</scope>
</reference>
<evidence type="ECO:0000259" key="3">
    <source>
        <dbReference type="PROSITE" id="PS51898"/>
    </source>
</evidence>
<feature type="domain" description="Tyr recombinase" evidence="3">
    <location>
        <begin position="43"/>
        <end position="227"/>
    </location>
</feature>
<dbReference type="Pfam" id="PF00589">
    <property type="entry name" value="Phage_integrase"/>
    <property type="match status" value="1"/>
</dbReference>
<comment type="caution">
    <text evidence="5">The sequence shown here is derived from an EMBL/GenBank/DDBJ whole genome shotgun (WGS) entry which is preliminary data.</text>
</comment>
<dbReference type="InterPro" id="IPR023009">
    <property type="entry name" value="Tyrosine_recombinase_XerC/XerD"/>
</dbReference>